<sequence length="133" mass="15281">MRLLHLCGLHRFVPVFIRCLHPGLPISCDCPVKRLQGQMRSVAFAHSLHGQEKTVSLGRAEGYARYGQSRDVGCCFRSPQRAVPALCSWENRPWALFDDRGIFGRDEGLKLPREQRRAHFTCSALYFHTREKI</sequence>
<name>A0A6C0C2B9_9ZZZZ</name>
<accession>A0A6C0C2B9</accession>
<protein>
    <submittedName>
        <fullName evidence="1">Uncharacterized protein</fullName>
    </submittedName>
</protein>
<reference evidence="1" key="1">
    <citation type="journal article" date="2020" name="Nature">
        <title>Giant virus diversity and host interactions through global metagenomics.</title>
        <authorList>
            <person name="Schulz F."/>
            <person name="Roux S."/>
            <person name="Paez-Espino D."/>
            <person name="Jungbluth S."/>
            <person name="Walsh D.A."/>
            <person name="Denef V.J."/>
            <person name="McMahon K.D."/>
            <person name="Konstantinidis K.T."/>
            <person name="Eloe-Fadrosh E.A."/>
            <person name="Kyrpides N.C."/>
            <person name="Woyke T."/>
        </authorList>
    </citation>
    <scope>NUCLEOTIDE SEQUENCE</scope>
    <source>
        <strain evidence="1">GVMAG-M-3300020182-33</strain>
    </source>
</reference>
<proteinExistence type="predicted"/>
<dbReference type="AlphaFoldDB" id="A0A6C0C2B9"/>
<organism evidence="1">
    <name type="scientific">viral metagenome</name>
    <dbReference type="NCBI Taxonomy" id="1070528"/>
    <lineage>
        <taxon>unclassified sequences</taxon>
        <taxon>metagenomes</taxon>
        <taxon>organismal metagenomes</taxon>
    </lineage>
</organism>
<evidence type="ECO:0000313" key="1">
    <source>
        <dbReference type="EMBL" id="QHS97909.1"/>
    </source>
</evidence>
<dbReference type="EMBL" id="MN739308">
    <property type="protein sequence ID" value="QHS97909.1"/>
    <property type="molecule type" value="Genomic_DNA"/>
</dbReference>